<dbReference type="FunFam" id="1.10.287.950:FF:000001">
    <property type="entry name" value="Methyl-accepting chemotaxis sensory transducer"/>
    <property type="match status" value="1"/>
</dbReference>
<dbReference type="PROSITE" id="PS50111">
    <property type="entry name" value="CHEMOTAXIS_TRANSDUC_2"/>
    <property type="match status" value="1"/>
</dbReference>
<dbReference type="OrthoDB" id="9781845at2"/>
<dbReference type="GO" id="GO:0006935">
    <property type="term" value="P:chemotaxis"/>
    <property type="evidence" value="ECO:0007669"/>
    <property type="project" value="InterPro"/>
</dbReference>
<feature type="domain" description="Methyl-accepting transducer" evidence="5">
    <location>
        <begin position="395"/>
        <end position="631"/>
    </location>
</feature>
<dbReference type="Gene3D" id="1.10.287.950">
    <property type="entry name" value="Methyl-accepting chemotaxis protein"/>
    <property type="match status" value="1"/>
</dbReference>
<keyword evidence="8" id="KW-1185">Reference proteome</keyword>
<dbReference type="SUPFAM" id="SSF58104">
    <property type="entry name" value="Methyl-accepting chemotaxis protein (MCP) signaling domain"/>
    <property type="match status" value="1"/>
</dbReference>
<evidence type="ECO:0000313" key="8">
    <source>
        <dbReference type="Proteomes" id="UP000290287"/>
    </source>
</evidence>
<keyword evidence="2 4" id="KW-0807">Transducer</keyword>
<evidence type="ECO:0000313" key="7">
    <source>
        <dbReference type="EMBL" id="RXJ72417.1"/>
    </source>
</evidence>
<feature type="domain" description="HAMP" evidence="6">
    <location>
        <begin position="338"/>
        <end position="390"/>
    </location>
</feature>
<organism evidence="7 8">
    <name type="scientific">Veronia nyctiphanis</name>
    <dbReference type="NCBI Taxonomy" id="1278244"/>
    <lineage>
        <taxon>Bacteria</taxon>
        <taxon>Pseudomonadati</taxon>
        <taxon>Pseudomonadota</taxon>
        <taxon>Gammaproteobacteria</taxon>
        <taxon>Vibrionales</taxon>
        <taxon>Vibrionaceae</taxon>
        <taxon>Veronia</taxon>
    </lineage>
</organism>
<dbReference type="GO" id="GO:0007165">
    <property type="term" value="P:signal transduction"/>
    <property type="evidence" value="ECO:0007669"/>
    <property type="project" value="UniProtKB-KW"/>
</dbReference>
<dbReference type="GO" id="GO:0004888">
    <property type="term" value="F:transmembrane signaling receptor activity"/>
    <property type="evidence" value="ECO:0007669"/>
    <property type="project" value="InterPro"/>
</dbReference>
<name>A0A4Q0YN98_9GAMM</name>
<dbReference type="GO" id="GO:0016020">
    <property type="term" value="C:membrane"/>
    <property type="evidence" value="ECO:0007669"/>
    <property type="project" value="UniProtKB-SubCell"/>
</dbReference>
<dbReference type="InterPro" id="IPR004089">
    <property type="entry name" value="MCPsignal_dom"/>
</dbReference>
<dbReference type="CDD" id="cd06225">
    <property type="entry name" value="HAMP"/>
    <property type="match status" value="1"/>
</dbReference>
<dbReference type="PANTHER" id="PTHR32089:SF70">
    <property type="entry name" value="ENERGY TAXIS MODULATING METHYL ACCEPTING SENSORY TRANSDUCER"/>
    <property type="match status" value="1"/>
</dbReference>
<dbReference type="InterPro" id="IPR004090">
    <property type="entry name" value="Chemotax_Me-accpt_rcpt"/>
</dbReference>
<evidence type="ECO:0000256" key="1">
    <source>
        <dbReference type="ARBA" id="ARBA00004370"/>
    </source>
</evidence>
<proteinExistence type="inferred from homology"/>
<dbReference type="InterPro" id="IPR003660">
    <property type="entry name" value="HAMP_dom"/>
</dbReference>
<dbReference type="Pfam" id="PF00672">
    <property type="entry name" value="HAMP"/>
    <property type="match status" value="1"/>
</dbReference>
<accession>A0A4Q0YN98</accession>
<gene>
    <name evidence="7" type="ORF">CS022_15855</name>
</gene>
<reference evidence="7 8" key="1">
    <citation type="submission" date="2017-10" db="EMBL/GenBank/DDBJ databases">
        <title>Nyctiphanis sp. nov., isolated from the stomach of the euphausiid Nyctiphanes simplex (Hansen, 1911) in the Gulf of California.</title>
        <authorList>
            <person name="Gomez-Gil B."/>
            <person name="Aguilar-Mendez M."/>
            <person name="Lopez-Cortes A."/>
            <person name="Gomez-Gutierrez J."/>
            <person name="Roque A."/>
            <person name="Lang E."/>
            <person name="Gonzalez-Castillo A."/>
        </authorList>
    </citation>
    <scope>NUCLEOTIDE SEQUENCE [LARGE SCALE GENOMIC DNA]</scope>
    <source>
        <strain evidence="7 8">CAIM 600</strain>
    </source>
</reference>
<evidence type="ECO:0000259" key="5">
    <source>
        <dbReference type="PROSITE" id="PS50111"/>
    </source>
</evidence>
<dbReference type="AlphaFoldDB" id="A0A4Q0YN98"/>
<dbReference type="CDD" id="cd11386">
    <property type="entry name" value="MCP_signal"/>
    <property type="match status" value="1"/>
</dbReference>
<dbReference type="Pfam" id="PF00015">
    <property type="entry name" value="MCPsignal"/>
    <property type="match status" value="1"/>
</dbReference>
<dbReference type="RefSeq" id="WP_129123096.1">
    <property type="nucleotide sequence ID" value="NZ_PEIB01000021.1"/>
</dbReference>
<evidence type="ECO:0000256" key="2">
    <source>
        <dbReference type="ARBA" id="ARBA00023224"/>
    </source>
</evidence>
<dbReference type="SMART" id="SM00304">
    <property type="entry name" value="HAMP"/>
    <property type="match status" value="1"/>
</dbReference>
<evidence type="ECO:0000256" key="3">
    <source>
        <dbReference type="ARBA" id="ARBA00029447"/>
    </source>
</evidence>
<dbReference type="PROSITE" id="PS50885">
    <property type="entry name" value="HAMP"/>
    <property type="match status" value="1"/>
</dbReference>
<sequence length="667" mass="73514">MKSPKKGSVITRMYLGFAVLAGSLIATNSINLLGSEEIHTQLNTVASEAVPLVSYSNQTSVSLLSADKIFKDYLTSNDSDRANQVLENFQAAQVNFEKASEKLQQSASVIPELDERFTQLNEIKERYFAEVQLAIENVNVQRETERKVAKARRDFQRQQSALTIGMKELIAEKGSTTLKIISRTYFKKLAETEAQTSDALASDDLEFIAKAMKKNFRSTKQLSSSFRSLSSQLPELKKTFQADVDKFIIDVSKDGGVLQQHQSYLLSSQRLNQNITNLARDVDSAMILLDDFRTSANTVMTNSIASADKAFTNGVKNTLLIGSVVLIMSILIGWNISRSVRLPLNQLLKTLDALTKGDMTQRVTVKERNEFGELGDYINSLTSHLRDILTQIRDTAESQTEVAAQNQTTTQTAKYQLNEQRQQTTAVAAAMTQMDHSVKDVANSANQTKEKVKEVSDAATKGRLVMTKNITTTHQLSERLDDSVNVVSSLKEMSANIGSILDVISNIADQTNLLALNAAIEAARAGEQGRGFAVVADEVRVLAKRTSDATSEIESMINQLQTESQQAVVVMQECVDEMNNSVNQASDANSAMEEIEAIILNISDMSSQIVLAANEQATTSEEIARNIEHISEISNISFEAMQTVSDTSDMLDQQANNQSELVHKFTV</sequence>
<comment type="similarity">
    <text evidence="3">Belongs to the methyl-accepting chemotaxis (MCP) protein family.</text>
</comment>
<dbReference type="EMBL" id="PEIB01000021">
    <property type="protein sequence ID" value="RXJ72417.1"/>
    <property type="molecule type" value="Genomic_DNA"/>
</dbReference>
<comment type="caution">
    <text evidence="7">The sequence shown here is derived from an EMBL/GenBank/DDBJ whole genome shotgun (WGS) entry which is preliminary data.</text>
</comment>
<comment type="subcellular location">
    <subcellularLocation>
        <location evidence="1">Membrane</location>
    </subcellularLocation>
</comment>
<dbReference type="PRINTS" id="PR00260">
    <property type="entry name" value="CHEMTRNSDUCR"/>
</dbReference>
<evidence type="ECO:0000256" key="4">
    <source>
        <dbReference type="PROSITE-ProRule" id="PRU00284"/>
    </source>
</evidence>
<dbReference type="PANTHER" id="PTHR32089">
    <property type="entry name" value="METHYL-ACCEPTING CHEMOTAXIS PROTEIN MCPB"/>
    <property type="match status" value="1"/>
</dbReference>
<protein>
    <submittedName>
        <fullName evidence="7">Methyl-accepting chemotaxis protein</fullName>
    </submittedName>
</protein>
<dbReference type="Proteomes" id="UP000290287">
    <property type="component" value="Unassembled WGS sequence"/>
</dbReference>
<dbReference type="SMART" id="SM00283">
    <property type="entry name" value="MA"/>
    <property type="match status" value="1"/>
</dbReference>
<evidence type="ECO:0000259" key="6">
    <source>
        <dbReference type="PROSITE" id="PS50885"/>
    </source>
</evidence>